<dbReference type="AlphaFoldDB" id="A0A426YFQ6"/>
<keyword evidence="1" id="KW-0472">Membrane</keyword>
<comment type="caution">
    <text evidence="2">The sequence shown here is derived from an EMBL/GenBank/DDBJ whole genome shotgun (WGS) entry which is preliminary data.</text>
</comment>
<accession>A0A426YFQ6</accession>
<dbReference type="PANTHER" id="PTHR33133:SF1">
    <property type="entry name" value="EXPRESSED PROTEIN-RELATED"/>
    <property type="match status" value="1"/>
</dbReference>
<keyword evidence="1" id="KW-1133">Transmembrane helix</keyword>
<dbReference type="EMBL" id="AMZH03012682">
    <property type="protein sequence ID" value="RRT50591.1"/>
    <property type="molecule type" value="Genomic_DNA"/>
</dbReference>
<sequence length="324" mass="35330">MAAGTSDFLSVLHILWEALHLPAKAGTLFLCLLLLTLLSSSLLFFSAYSISPLVLDLVSKLAPLFRNPIGPEPPNLFHEIEKDLRDIASLASGVALVFFFVSLFLMVATMYTFAMTYSNRNLSPKQLLLRVGRRWYQTLVTRLYVVLLTLGLALLSSLVIGTLMLVSHVPTVATAGVVSVLLYLYLSTRWCMSLVITVVEETWGIGALSWSVELFIGNKTKGTILTLILKVVETAIYVAFGLALASPGPPGPPEAQMKLWCIVAAATAVWEIYAMAVYTVFYYECRKSHGLEEVMTVGGEYTVFYTGLPAAAAVAAGVKVEAIY</sequence>
<organism evidence="2 3">
    <name type="scientific">Ensete ventricosum</name>
    <name type="common">Abyssinian banana</name>
    <name type="synonym">Musa ensete</name>
    <dbReference type="NCBI Taxonomy" id="4639"/>
    <lineage>
        <taxon>Eukaryota</taxon>
        <taxon>Viridiplantae</taxon>
        <taxon>Streptophyta</taxon>
        <taxon>Embryophyta</taxon>
        <taxon>Tracheophyta</taxon>
        <taxon>Spermatophyta</taxon>
        <taxon>Magnoliopsida</taxon>
        <taxon>Liliopsida</taxon>
        <taxon>Zingiberales</taxon>
        <taxon>Musaceae</taxon>
        <taxon>Ensete</taxon>
    </lineage>
</organism>
<protein>
    <submittedName>
        <fullName evidence="2">Uncharacterized protein</fullName>
    </submittedName>
</protein>
<evidence type="ECO:0000256" key="1">
    <source>
        <dbReference type="SAM" id="Phobius"/>
    </source>
</evidence>
<feature type="transmembrane region" description="Helical" evidence="1">
    <location>
        <begin position="166"/>
        <end position="186"/>
    </location>
</feature>
<gene>
    <name evidence="2" type="ORF">B296_00048457</name>
</gene>
<feature type="transmembrane region" description="Helical" evidence="1">
    <location>
        <begin position="224"/>
        <end position="245"/>
    </location>
</feature>
<feature type="transmembrane region" description="Helical" evidence="1">
    <location>
        <begin position="94"/>
        <end position="118"/>
    </location>
</feature>
<evidence type="ECO:0000313" key="2">
    <source>
        <dbReference type="EMBL" id="RRT50591.1"/>
    </source>
</evidence>
<keyword evidence="1" id="KW-0812">Transmembrane</keyword>
<feature type="transmembrane region" description="Helical" evidence="1">
    <location>
        <begin position="139"/>
        <end position="160"/>
    </location>
</feature>
<dbReference type="Proteomes" id="UP000287651">
    <property type="component" value="Unassembled WGS sequence"/>
</dbReference>
<feature type="transmembrane region" description="Helical" evidence="1">
    <location>
        <begin position="257"/>
        <end position="281"/>
    </location>
</feature>
<reference evidence="2 3" key="1">
    <citation type="journal article" date="2014" name="Agronomy (Basel)">
        <title>A Draft Genome Sequence for Ensete ventricosum, the Drought-Tolerant Tree Against Hunger.</title>
        <authorList>
            <person name="Harrison J."/>
            <person name="Moore K.A."/>
            <person name="Paszkiewicz K."/>
            <person name="Jones T."/>
            <person name="Grant M."/>
            <person name="Ambacheew D."/>
            <person name="Muzemil S."/>
            <person name="Studholme D.J."/>
        </authorList>
    </citation>
    <scope>NUCLEOTIDE SEQUENCE [LARGE SCALE GENOMIC DNA]</scope>
</reference>
<evidence type="ECO:0000313" key="3">
    <source>
        <dbReference type="Proteomes" id="UP000287651"/>
    </source>
</evidence>
<name>A0A426YFQ6_ENSVE</name>
<dbReference type="PANTHER" id="PTHR33133">
    <property type="entry name" value="OS08G0107100 PROTEIN-RELATED"/>
    <property type="match status" value="1"/>
</dbReference>
<proteinExistence type="predicted"/>
<feature type="transmembrane region" description="Helical" evidence="1">
    <location>
        <begin position="28"/>
        <end position="50"/>
    </location>
</feature>